<dbReference type="OrthoDB" id="3565018at2759"/>
<organism evidence="3 4">
    <name type="scientific">Penicillium salamii</name>
    <dbReference type="NCBI Taxonomy" id="1612424"/>
    <lineage>
        <taxon>Eukaryota</taxon>
        <taxon>Fungi</taxon>
        <taxon>Dikarya</taxon>
        <taxon>Ascomycota</taxon>
        <taxon>Pezizomycotina</taxon>
        <taxon>Eurotiomycetes</taxon>
        <taxon>Eurotiomycetidae</taxon>
        <taxon>Eurotiales</taxon>
        <taxon>Aspergillaceae</taxon>
        <taxon>Penicillium</taxon>
    </lineage>
</organism>
<feature type="signal peptide" evidence="1">
    <location>
        <begin position="1"/>
        <end position="24"/>
    </location>
</feature>
<dbReference type="PANTHER" id="PTHR35186:SF4">
    <property type="entry name" value="PRION-INHIBITION AND PROPAGATION HELO DOMAIN-CONTAINING PROTEIN"/>
    <property type="match status" value="1"/>
</dbReference>
<dbReference type="InterPro" id="IPR056002">
    <property type="entry name" value="DUF7580"/>
</dbReference>
<feature type="chain" id="PRO_5040892364" description="DUF7580 domain-containing protein" evidence="1">
    <location>
        <begin position="25"/>
        <end position="554"/>
    </location>
</feature>
<evidence type="ECO:0000259" key="2">
    <source>
        <dbReference type="Pfam" id="PF24476"/>
    </source>
</evidence>
<dbReference type="AlphaFoldDB" id="A0A9W4NJ47"/>
<sequence length="554" mass="62707">MVTGIEAAGLALAVLPLFVNQIDGYVRGIEKIKGLRRYRREFQAYSVGLRTQHAILLNTLEQALEGVVDDEDQVSELICNPQGEGWRDPGFQKRLRRRLDRNYEVFMGNMAGLSELLEQLSHKMDINGSDIQTPATDAWRNFLKLRKIISKAVYDDLLVKIDGTNTILKTLVDQSFYLEDTKKRRKGWNHLLKRYQKARKHADGLFKAIIGGNYWRCQCKTHHCVHVQLQINSLQSIEKYPDRDSDARSQFQMIFANTKEDLACLWTWTEVVFEPWQVEETVTVPSSRHDDPKSNGQKKPTVQFHVPAEDVRPLEKHKEALSAPPIEDFCSSLCVAESYVGRRESIGCISNPGASVRYTMHAVKKLPKCIPQKPLREVLSDISRRDRLHIATALASGMIQMCGNWLKSWWDISDVYLAATSNDECNVSLENLYLSWPVSTTCTVPGPVNGRYSHSGDNSLLPLGLALVELSLGKPLQTLLNLEDGDQDTLVARFKTASWLVNKVYNESGTNYADVVNSCLSWSSLCLEKRFEERVFDTVVSPLLKDLGNFEGLA</sequence>
<dbReference type="Proteomes" id="UP001152646">
    <property type="component" value="Unassembled WGS sequence"/>
</dbReference>
<name>A0A9W4NJ47_9EURO</name>
<accession>A0A9W4NJ47</accession>
<evidence type="ECO:0000313" key="4">
    <source>
        <dbReference type="Proteomes" id="UP001152646"/>
    </source>
</evidence>
<keyword evidence="1" id="KW-0732">Signal</keyword>
<dbReference type="EMBL" id="CAJVPA010000188">
    <property type="protein sequence ID" value="CAG8382491.1"/>
    <property type="molecule type" value="Genomic_DNA"/>
</dbReference>
<reference evidence="3" key="1">
    <citation type="submission" date="2021-07" db="EMBL/GenBank/DDBJ databases">
        <authorList>
            <person name="Branca A.L. A."/>
        </authorList>
    </citation>
    <scope>NUCLEOTIDE SEQUENCE</scope>
</reference>
<evidence type="ECO:0000256" key="1">
    <source>
        <dbReference type="SAM" id="SignalP"/>
    </source>
</evidence>
<gene>
    <name evidence="3" type="ORF">PSALAMII_LOCUS6175</name>
</gene>
<protein>
    <recommendedName>
        <fullName evidence="2">DUF7580 domain-containing protein</fullName>
    </recommendedName>
</protein>
<comment type="caution">
    <text evidence="3">The sequence shown here is derived from an EMBL/GenBank/DDBJ whole genome shotgun (WGS) entry which is preliminary data.</text>
</comment>
<dbReference type="Pfam" id="PF24476">
    <property type="entry name" value="DUF7580"/>
    <property type="match status" value="1"/>
</dbReference>
<dbReference type="PANTHER" id="PTHR35186">
    <property type="entry name" value="ANK_REP_REGION DOMAIN-CONTAINING PROTEIN"/>
    <property type="match status" value="1"/>
</dbReference>
<proteinExistence type="predicted"/>
<feature type="domain" description="DUF7580" evidence="2">
    <location>
        <begin position="194"/>
        <end position="548"/>
    </location>
</feature>
<evidence type="ECO:0000313" key="3">
    <source>
        <dbReference type="EMBL" id="CAG8382491.1"/>
    </source>
</evidence>